<organism evidence="1 2">
    <name type="scientific">Phytophthora pseudosyringae</name>
    <dbReference type="NCBI Taxonomy" id="221518"/>
    <lineage>
        <taxon>Eukaryota</taxon>
        <taxon>Sar</taxon>
        <taxon>Stramenopiles</taxon>
        <taxon>Oomycota</taxon>
        <taxon>Peronosporomycetes</taxon>
        <taxon>Peronosporales</taxon>
        <taxon>Peronosporaceae</taxon>
        <taxon>Phytophthora</taxon>
    </lineage>
</organism>
<dbReference type="EMBL" id="JAGDFM010000002">
    <property type="protein sequence ID" value="KAG7393733.1"/>
    <property type="molecule type" value="Genomic_DNA"/>
</dbReference>
<reference evidence="1" key="1">
    <citation type="submission" date="2021-02" db="EMBL/GenBank/DDBJ databases">
        <authorList>
            <person name="Palmer J.M."/>
        </authorList>
    </citation>
    <scope>NUCLEOTIDE SEQUENCE</scope>
    <source>
        <strain evidence="1">SCRP734</strain>
    </source>
</reference>
<dbReference type="Proteomes" id="UP000694044">
    <property type="component" value="Unassembled WGS sequence"/>
</dbReference>
<name>A0A8T1WP50_9STRA</name>
<accession>A0A8T1WP50</accession>
<evidence type="ECO:0000313" key="2">
    <source>
        <dbReference type="Proteomes" id="UP000694044"/>
    </source>
</evidence>
<proteinExistence type="predicted"/>
<gene>
    <name evidence="1" type="ORF">PHYPSEUDO_004496</name>
</gene>
<dbReference type="AlphaFoldDB" id="A0A8T1WP50"/>
<sequence>MAWHRGDSRQLGALQVVYARPCMLDLRGWTFVMMRSALSLCLAGLNVKRAQNVAIGTLAAPPPMSAVFVFASLAVSKLATESAETPYANSSNDWHLHFSGTPSR</sequence>
<protein>
    <submittedName>
        <fullName evidence="1">Uncharacterized protein</fullName>
    </submittedName>
</protein>
<comment type="caution">
    <text evidence="1">The sequence shown here is derived from an EMBL/GenBank/DDBJ whole genome shotgun (WGS) entry which is preliminary data.</text>
</comment>
<keyword evidence="2" id="KW-1185">Reference proteome</keyword>
<evidence type="ECO:0000313" key="1">
    <source>
        <dbReference type="EMBL" id="KAG7393733.1"/>
    </source>
</evidence>